<dbReference type="GO" id="GO:0016798">
    <property type="term" value="F:hydrolase activity, acting on glycosyl bonds"/>
    <property type="evidence" value="ECO:0007669"/>
    <property type="project" value="UniProtKB-KW"/>
</dbReference>
<dbReference type="InterPro" id="IPR012341">
    <property type="entry name" value="6hp_glycosidase-like_sf"/>
</dbReference>
<dbReference type="PANTHER" id="PTHR34987">
    <property type="entry name" value="C, PUTATIVE (AFU_ORTHOLOGUE AFUA_3G02880)-RELATED"/>
    <property type="match status" value="1"/>
</dbReference>
<dbReference type="STRING" id="1336337.A0A3N4J8U3"/>
<keyword evidence="2" id="KW-0378">Hydrolase</keyword>
<organism evidence="2 3">
    <name type="scientific">Choiromyces venosus 120613-1</name>
    <dbReference type="NCBI Taxonomy" id="1336337"/>
    <lineage>
        <taxon>Eukaryota</taxon>
        <taxon>Fungi</taxon>
        <taxon>Dikarya</taxon>
        <taxon>Ascomycota</taxon>
        <taxon>Pezizomycotina</taxon>
        <taxon>Pezizomycetes</taxon>
        <taxon>Pezizales</taxon>
        <taxon>Tuberaceae</taxon>
        <taxon>Choiromyces</taxon>
    </lineage>
</organism>
<protein>
    <submittedName>
        <fullName evidence="2">Six-hairpin glycosidase</fullName>
    </submittedName>
</protein>
<dbReference type="OrthoDB" id="10036721at2759"/>
<dbReference type="GO" id="GO:0005975">
    <property type="term" value="P:carbohydrate metabolic process"/>
    <property type="evidence" value="ECO:0007669"/>
    <property type="project" value="InterPro"/>
</dbReference>
<reference evidence="2 3" key="1">
    <citation type="journal article" date="2018" name="Nat. Ecol. Evol.">
        <title>Pezizomycetes genomes reveal the molecular basis of ectomycorrhizal truffle lifestyle.</title>
        <authorList>
            <person name="Murat C."/>
            <person name="Payen T."/>
            <person name="Noel B."/>
            <person name="Kuo A."/>
            <person name="Morin E."/>
            <person name="Chen J."/>
            <person name="Kohler A."/>
            <person name="Krizsan K."/>
            <person name="Balestrini R."/>
            <person name="Da Silva C."/>
            <person name="Montanini B."/>
            <person name="Hainaut M."/>
            <person name="Levati E."/>
            <person name="Barry K.W."/>
            <person name="Belfiori B."/>
            <person name="Cichocki N."/>
            <person name="Clum A."/>
            <person name="Dockter R.B."/>
            <person name="Fauchery L."/>
            <person name="Guy J."/>
            <person name="Iotti M."/>
            <person name="Le Tacon F."/>
            <person name="Lindquist E.A."/>
            <person name="Lipzen A."/>
            <person name="Malagnac F."/>
            <person name="Mello A."/>
            <person name="Molinier V."/>
            <person name="Miyauchi S."/>
            <person name="Poulain J."/>
            <person name="Riccioni C."/>
            <person name="Rubini A."/>
            <person name="Sitrit Y."/>
            <person name="Splivallo R."/>
            <person name="Traeger S."/>
            <person name="Wang M."/>
            <person name="Zifcakova L."/>
            <person name="Wipf D."/>
            <person name="Zambonelli A."/>
            <person name="Paolocci F."/>
            <person name="Nowrousian M."/>
            <person name="Ottonello S."/>
            <person name="Baldrian P."/>
            <person name="Spatafora J.W."/>
            <person name="Henrissat B."/>
            <person name="Nagy L.G."/>
            <person name="Aury J.M."/>
            <person name="Wincker P."/>
            <person name="Grigoriev I.V."/>
            <person name="Bonfante P."/>
            <person name="Martin F.M."/>
        </authorList>
    </citation>
    <scope>NUCLEOTIDE SEQUENCE [LARGE SCALE GENOMIC DNA]</scope>
    <source>
        <strain evidence="2 3">120613-1</strain>
    </source>
</reference>
<proteinExistence type="predicted"/>
<gene>
    <name evidence="2" type="ORF">L873DRAFT_1830201</name>
</gene>
<dbReference type="PANTHER" id="PTHR34987:SF6">
    <property type="entry name" value="ALPHA-L-RHAMNOSIDASE SIX-HAIRPIN GLYCOSIDASE DOMAIN-CONTAINING PROTEIN"/>
    <property type="match status" value="1"/>
</dbReference>
<dbReference type="SUPFAM" id="SSF48208">
    <property type="entry name" value="Six-hairpin glycosidases"/>
    <property type="match status" value="1"/>
</dbReference>
<dbReference type="Gene3D" id="1.50.10.10">
    <property type="match status" value="1"/>
</dbReference>
<dbReference type="AlphaFoldDB" id="A0A3N4J8U3"/>
<keyword evidence="2" id="KW-0326">Glycosidase</keyword>
<evidence type="ECO:0000313" key="3">
    <source>
        <dbReference type="Proteomes" id="UP000276215"/>
    </source>
</evidence>
<feature type="chain" id="PRO_5018102264" evidence="1">
    <location>
        <begin position="16"/>
        <end position="556"/>
    </location>
</feature>
<dbReference type="EMBL" id="ML120434">
    <property type="protein sequence ID" value="RPA94713.1"/>
    <property type="molecule type" value="Genomic_DNA"/>
</dbReference>
<evidence type="ECO:0000313" key="2">
    <source>
        <dbReference type="EMBL" id="RPA94713.1"/>
    </source>
</evidence>
<feature type="signal peptide" evidence="1">
    <location>
        <begin position="1"/>
        <end position="15"/>
    </location>
</feature>
<dbReference type="InterPro" id="IPR008928">
    <property type="entry name" value="6-hairpin_glycosidase_sf"/>
</dbReference>
<name>A0A3N4J8U3_9PEZI</name>
<keyword evidence="3" id="KW-1185">Reference proteome</keyword>
<dbReference type="Proteomes" id="UP000276215">
    <property type="component" value="Unassembled WGS sequence"/>
</dbReference>
<keyword evidence="1" id="KW-0732">Signal</keyword>
<evidence type="ECO:0000256" key="1">
    <source>
        <dbReference type="SAM" id="SignalP"/>
    </source>
</evidence>
<accession>A0A3N4J8U3</accession>
<sequence>MYAFLLPFLVSLVGAVPYKQYILAPSSRTIRRESVYLTNGTASGAPSLLSSSLSRPLMLSPKSGVTYDFGKNIAGLAKLKGSSSTAAYVNITFSESSLLGSPLQFLLNGAGEYTSPRDKERGGFRYLSVVAPESGKTVIDNDELRKYTGWFHCSDDQLNRVWYAGAYTNQLYTIDPTHGDALIHLHKINSDTIINETTSWYSNHAITNGTSAITDGAKCDRLVWAGDMAIAVPALAVSASDYISVKNSLDSLFTLQSPEGILPCAGVPFSNLGAISFTYHLYTLIGGMTWITKQIDHTGLANVTAAPDWLRFGMGGHNVEANSILYHILALGISLAETLHDTSVIHEYKSYRQGIASAANTLLWNPSTNLFRQRDHNLPPPRWQRLGDKSRPYPALPLTPHFRGTRRQMDAISPFTSRFELEAHFLSNQIVLIRKMWGDFMLDDPRMINSTFLEGYSVAGELHYASYVNNPRISHAHGWATGPTSTMTTFIAGLQLVGPAGKTWIFAPQLGNLEHAEAGVETVLGLFSLMWRWAGFASAGLCARGDEWEGWDADWW</sequence>